<evidence type="ECO:0000259" key="4">
    <source>
        <dbReference type="PROSITE" id="PS01031"/>
    </source>
</evidence>
<accession>W9SHQ0</accession>
<dbReference type="SUPFAM" id="SSF49764">
    <property type="entry name" value="HSP20-like chaperones"/>
    <property type="match status" value="1"/>
</dbReference>
<dbReference type="eggNOG" id="KOG0710">
    <property type="taxonomic scope" value="Eukaryota"/>
</dbReference>
<dbReference type="CDD" id="cd06472">
    <property type="entry name" value="ACD_ScHsp26_like"/>
    <property type="match status" value="1"/>
</dbReference>
<keyword evidence="6" id="KW-1185">Reference proteome</keyword>
<dbReference type="InterPro" id="IPR008978">
    <property type="entry name" value="HSP20-like_chaperone"/>
</dbReference>
<name>W9SHQ0_9ROSA</name>
<dbReference type="PROSITE" id="PS01031">
    <property type="entry name" value="SHSP"/>
    <property type="match status" value="1"/>
</dbReference>
<keyword evidence="1" id="KW-0346">Stress response</keyword>
<dbReference type="Pfam" id="PF00011">
    <property type="entry name" value="HSP20"/>
    <property type="match status" value="1"/>
</dbReference>
<evidence type="ECO:0000256" key="1">
    <source>
        <dbReference type="ARBA" id="ARBA00023016"/>
    </source>
</evidence>
<dbReference type="KEGG" id="mnt:21389313"/>
<dbReference type="STRING" id="981085.W9SHQ0"/>
<dbReference type="OrthoDB" id="1245404at2759"/>
<evidence type="ECO:0000313" key="6">
    <source>
        <dbReference type="Proteomes" id="UP000030645"/>
    </source>
</evidence>
<gene>
    <name evidence="5" type="ORF">L484_005860</name>
</gene>
<protein>
    <recommendedName>
        <fullName evidence="4">SHSP domain-containing protein</fullName>
    </recommendedName>
</protein>
<evidence type="ECO:0000313" key="5">
    <source>
        <dbReference type="EMBL" id="EXC07553.1"/>
    </source>
</evidence>
<reference evidence="6" key="1">
    <citation type="submission" date="2013-01" db="EMBL/GenBank/DDBJ databases">
        <title>Draft Genome Sequence of a Mulberry Tree, Morus notabilis C.K. Schneid.</title>
        <authorList>
            <person name="He N."/>
            <person name="Zhao S."/>
        </authorList>
    </citation>
    <scope>NUCLEOTIDE SEQUENCE</scope>
</reference>
<dbReference type="AlphaFoldDB" id="W9SHQ0"/>
<evidence type="ECO:0000256" key="3">
    <source>
        <dbReference type="RuleBase" id="RU003616"/>
    </source>
</evidence>
<dbReference type="Proteomes" id="UP000030645">
    <property type="component" value="Unassembled WGS sequence"/>
</dbReference>
<evidence type="ECO:0000256" key="2">
    <source>
        <dbReference type="PROSITE-ProRule" id="PRU00285"/>
    </source>
</evidence>
<dbReference type="EMBL" id="KE345587">
    <property type="protein sequence ID" value="EXC07553.1"/>
    <property type="molecule type" value="Genomic_DNA"/>
</dbReference>
<dbReference type="InterPro" id="IPR002068">
    <property type="entry name" value="A-crystallin/Hsp20_dom"/>
</dbReference>
<proteinExistence type="inferred from homology"/>
<comment type="similarity">
    <text evidence="2 3">Belongs to the small heat shock protein (HSP20) family.</text>
</comment>
<organism evidence="5 6">
    <name type="scientific">Morus notabilis</name>
    <dbReference type="NCBI Taxonomy" id="981085"/>
    <lineage>
        <taxon>Eukaryota</taxon>
        <taxon>Viridiplantae</taxon>
        <taxon>Streptophyta</taxon>
        <taxon>Embryophyta</taxon>
        <taxon>Tracheophyta</taxon>
        <taxon>Spermatophyta</taxon>
        <taxon>Magnoliopsida</taxon>
        <taxon>eudicotyledons</taxon>
        <taxon>Gunneridae</taxon>
        <taxon>Pentapetalae</taxon>
        <taxon>rosids</taxon>
        <taxon>fabids</taxon>
        <taxon>Rosales</taxon>
        <taxon>Moraceae</taxon>
        <taxon>Moreae</taxon>
        <taxon>Morus</taxon>
    </lineage>
</organism>
<dbReference type="PANTHER" id="PTHR11527">
    <property type="entry name" value="HEAT-SHOCK PROTEIN 20 FAMILY MEMBER"/>
    <property type="match status" value="1"/>
</dbReference>
<dbReference type="Gene3D" id="2.60.40.790">
    <property type="match status" value="1"/>
</dbReference>
<dbReference type="InterPro" id="IPR031107">
    <property type="entry name" value="Small_HSP"/>
</dbReference>
<feature type="domain" description="SHSP" evidence="4">
    <location>
        <begin position="46"/>
        <end position="160"/>
    </location>
</feature>
<sequence>MSMIPNFFGRRSNHFNLPGPFPLGPWDPLDGWPRPAFLIGPCFPPETASFARADVDWRETPTAHVFRAEVPGLKKEEVKVTVEDGGILHIRGERRRRKEEIGDGCYRMEQSSGSFSRRFRLPANAKVDQLKAAMEGGVLTVTVPKAEQPKRAHSRTIEISDM</sequence>